<gene>
    <name evidence="2" type="ORF">EZS28_027836</name>
</gene>
<sequence length="412" mass="43926">MQTAMLIGIDKLMTDNKKLAPQNTQLDIDMINEISQDIGQLQAEVSVINTELARQTHFRGYFTTNDEILELTNPSIGDYAYSAEYLLVWDYDGSQWVETDKIVPDQMTPASDANPLSDGAVTAGTSAEYSRGDHIHPLNISTSVPISDTADGTVGTSVNYSRSDHSHPINISSTTPLQDSTGSVGTANSYARSDHQHVINVETNALNIPVVDGVGVNGSSTYYSRHDHVHPQQLTYDGNVTATKFIKTGGTNQQILLADGNIKAITDFNTSVVPRAYQIDPADSIRIARSISNNNCGIYLGCNPNSSTGTLSDQWNIANTADGQFRIGVGSQIVQDNKGLIISADGNTLSFNGSVIAGTGASTGTSNGSVNYSAGNPILWGLNSVDTNGGFYSDGPKVYWRAKPVTLGSVPP</sequence>
<evidence type="ECO:0000313" key="3">
    <source>
        <dbReference type="Proteomes" id="UP000324800"/>
    </source>
</evidence>
<proteinExistence type="predicted"/>
<name>A0A5J4V1Q1_9EUKA</name>
<dbReference type="AlphaFoldDB" id="A0A5J4V1Q1"/>
<organism evidence="2 3">
    <name type="scientific">Streblomastix strix</name>
    <dbReference type="NCBI Taxonomy" id="222440"/>
    <lineage>
        <taxon>Eukaryota</taxon>
        <taxon>Metamonada</taxon>
        <taxon>Preaxostyla</taxon>
        <taxon>Oxymonadida</taxon>
        <taxon>Streblomastigidae</taxon>
        <taxon>Streblomastix</taxon>
    </lineage>
</organism>
<protein>
    <submittedName>
        <fullName evidence="2">Uncharacterized protein</fullName>
    </submittedName>
</protein>
<evidence type="ECO:0000256" key="1">
    <source>
        <dbReference type="SAM" id="MobiDB-lite"/>
    </source>
</evidence>
<comment type="caution">
    <text evidence="2">The sequence shown here is derived from an EMBL/GenBank/DDBJ whole genome shotgun (WGS) entry which is preliminary data.</text>
</comment>
<reference evidence="2 3" key="1">
    <citation type="submission" date="2019-03" db="EMBL/GenBank/DDBJ databases">
        <title>Single cell metagenomics reveals metabolic interactions within the superorganism composed of flagellate Streblomastix strix and complex community of Bacteroidetes bacteria on its surface.</title>
        <authorList>
            <person name="Treitli S.C."/>
            <person name="Kolisko M."/>
            <person name="Husnik F."/>
            <person name="Keeling P."/>
            <person name="Hampl V."/>
        </authorList>
    </citation>
    <scope>NUCLEOTIDE SEQUENCE [LARGE SCALE GENOMIC DNA]</scope>
    <source>
        <strain evidence="2">ST1C</strain>
    </source>
</reference>
<dbReference type="Proteomes" id="UP000324800">
    <property type="component" value="Unassembled WGS sequence"/>
</dbReference>
<dbReference type="EMBL" id="SNRW01010389">
    <property type="protein sequence ID" value="KAA6376638.1"/>
    <property type="molecule type" value="Genomic_DNA"/>
</dbReference>
<evidence type="ECO:0000313" key="2">
    <source>
        <dbReference type="EMBL" id="KAA6376638.1"/>
    </source>
</evidence>
<accession>A0A5J4V1Q1</accession>
<feature type="compositionally biased region" description="Polar residues" evidence="1">
    <location>
        <begin position="169"/>
        <end position="187"/>
    </location>
</feature>
<feature type="region of interest" description="Disordered" evidence="1">
    <location>
        <begin position="162"/>
        <end position="187"/>
    </location>
</feature>